<comment type="caution">
    <text evidence="2">The sequence shown here is derived from an EMBL/GenBank/DDBJ whole genome shotgun (WGS) entry which is preliminary data.</text>
</comment>
<gene>
    <name evidence="2" type="ORF">GCM10008956_19890</name>
</gene>
<sequence length="122" mass="13461">MRRLTRPLLPLLLGAALAAPAWVAPATTLYPVPNQASAPLRTLPALTRLNLTRCYALWCDVQLGAQRGWILREAVNLPGECRQLVPLGLKNLRRSEAAYLASRDPNRNGLACDDLERPLLAR</sequence>
<dbReference type="EMBL" id="BMQG01000006">
    <property type="protein sequence ID" value="GGM43674.1"/>
    <property type="molecule type" value="Genomic_DNA"/>
</dbReference>
<keyword evidence="3" id="KW-1185">Reference proteome</keyword>
<dbReference type="AlphaFoldDB" id="A0A8H9GQE3"/>
<evidence type="ECO:0000313" key="2">
    <source>
        <dbReference type="EMBL" id="GGM43674.1"/>
    </source>
</evidence>
<reference evidence="3" key="1">
    <citation type="journal article" date="2019" name="Int. J. Syst. Evol. Microbiol.">
        <title>The Global Catalogue of Microorganisms (GCM) 10K type strain sequencing project: providing services to taxonomists for standard genome sequencing and annotation.</title>
        <authorList>
            <consortium name="The Broad Institute Genomics Platform"/>
            <consortium name="The Broad Institute Genome Sequencing Center for Infectious Disease"/>
            <person name="Wu L."/>
            <person name="Ma J."/>
        </authorList>
    </citation>
    <scope>NUCLEOTIDE SEQUENCE [LARGE SCALE GENOMIC DNA]</scope>
    <source>
        <strain evidence="3">JCM 31047</strain>
    </source>
</reference>
<organism evidence="2 3">
    <name type="scientific">Deinococcus arenae</name>
    <dbReference type="NCBI Taxonomy" id="1452751"/>
    <lineage>
        <taxon>Bacteria</taxon>
        <taxon>Thermotogati</taxon>
        <taxon>Deinococcota</taxon>
        <taxon>Deinococci</taxon>
        <taxon>Deinococcales</taxon>
        <taxon>Deinococcaceae</taxon>
        <taxon>Deinococcus</taxon>
    </lineage>
</organism>
<dbReference type="RefSeq" id="WP_110829027.1">
    <property type="nucleotide sequence ID" value="NZ_BMQG01000006.1"/>
</dbReference>
<name>A0A8H9GQE3_9DEIO</name>
<protein>
    <submittedName>
        <fullName evidence="2">Uncharacterized protein</fullName>
    </submittedName>
</protein>
<feature type="chain" id="PRO_5034491998" evidence="1">
    <location>
        <begin position="27"/>
        <end position="122"/>
    </location>
</feature>
<keyword evidence="1" id="KW-0732">Signal</keyword>
<dbReference type="Proteomes" id="UP000600547">
    <property type="component" value="Unassembled WGS sequence"/>
</dbReference>
<feature type="signal peptide" evidence="1">
    <location>
        <begin position="1"/>
        <end position="26"/>
    </location>
</feature>
<accession>A0A8H9GQE3</accession>
<evidence type="ECO:0000256" key="1">
    <source>
        <dbReference type="SAM" id="SignalP"/>
    </source>
</evidence>
<evidence type="ECO:0000313" key="3">
    <source>
        <dbReference type="Proteomes" id="UP000600547"/>
    </source>
</evidence>
<proteinExistence type="predicted"/>